<dbReference type="OrthoDB" id="1524766at2"/>
<evidence type="ECO:0000313" key="3">
    <source>
        <dbReference type="Proteomes" id="UP000248745"/>
    </source>
</evidence>
<dbReference type="RefSeq" id="WP_110999632.1">
    <property type="nucleotide sequence ID" value="NZ_QKTW01000019.1"/>
</dbReference>
<name>A0A2W2B793_9BACT</name>
<feature type="chain" id="PRO_5015899910" description="DUF4783 domain-containing protein" evidence="1">
    <location>
        <begin position="27"/>
        <end position="134"/>
    </location>
</feature>
<protein>
    <recommendedName>
        <fullName evidence="4">DUF4783 domain-containing protein</fullName>
    </recommendedName>
</protein>
<dbReference type="InterPro" id="IPR031977">
    <property type="entry name" value="DUF4783"/>
</dbReference>
<dbReference type="Proteomes" id="UP000248745">
    <property type="component" value="Unassembled WGS sequence"/>
</dbReference>
<dbReference type="AlphaFoldDB" id="A0A2W2B793"/>
<evidence type="ECO:0008006" key="4">
    <source>
        <dbReference type="Google" id="ProtNLM"/>
    </source>
</evidence>
<evidence type="ECO:0000313" key="2">
    <source>
        <dbReference type="EMBL" id="PZF72119.1"/>
    </source>
</evidence>
<evidence type="ECO:0000256" key="1">
    <source>
        <dbReference type="SAM" id="SignalP"/>
    </source>
</evidence>
<comment type="caution">
    <text evidence="2">The sequence shown here is derived from an EMBL/GenBank/DDBJ whole genome shotgun (WGS) entry which is preliminary data.</text>
</comment>
<keyword evidence="1" id="KW-0732">Signal</keyword>
<dbReference type="Pfam" id="PF16022">
    <property type="entry name" value="DUF4783"/>
    <property type="match status" value="1"/>
</dbReference>
<dbReference type="EMBL" id="QKTW01000019">
    <property type="protein sequence ID" value="PZF72119.1"/>
    <property type="molecule type" value="Genomic_DNA"/>
</dbReference>
<keyword evidence="3" id="KW-1185">Reference proteome</keyword>
<organism evidence="2 3">
    <name type="scientific">Taibaiella soli</name>
    <dbReference type="NCBI Taxonomy" id="1649169"/>
    <lineage>
        <taxon>Bacteria</taxon>
        <taxon>Pseudomonadati</taxon>
        <taxon>Bacteroidota</taxon>
        <taxon>Chitinophagia</taxon>
        <taxon>Chitinophagales</taxon>
        <taxon>Chitinophagaceae</taxon>
        <taxon>Taibaiella</taxon>
    </lineage>
</organism>
<dbReference type="Gene3D" id="3.10.450.50">
    <property type="match status" value="1"/>
</dbReference>
<accession>A0A2W2B793</accession>
<gene>
    <name evidence="2" type="ORF">DN068_14385</name>
</gene>
<reference evidence="2 3" key="1">
    <citation type="submission" date="2018-06" db="EMBL/GenBank/DDBJ databases">
        <title>Mucibacter soli gen. nov., sp. nov., a new member of the family Chitinophagaceae producing mucin.</title>
        <authorList>
            <person name="Kim M.-K."/>
            <person name="Park S."/>
            <person name="Kim T.-S."/>
            <person name="Joung Y."/>
            <person name="Han J.-H."/>
            <person name="Kim S.B."/>
        </authorList>
    </citation>
    <scope>NUCLEOTIDE SEQUENCE [LARGE SCALE GENOMIC DNA]</scope>
    <source>
        <strain evidence="2 3">R1-15</strain>
    </source>
</reference>
<sequence>MKKIVTAAIFMVVVFFVSLVSSYAQANQFASIATAIRSGDAVAITKHMDNMIDITINNSQTTYSRSQAEMVLRNFFSKNKPKNFEVERAGASGQTSGHFNIGSLITENNGKYTVYLLLKEKNNDFYLQEIRFVK</sequence>
<proteinExistence type="predicted"/>
<feature type="signal peptide" evidence="1">
    <location>
        <begin position="1"/>
        <end position="26"/>
    </location>
</feature>